<feature type="transmembrane region" description="Helical" evidence="3">
    <location>
        <begin position="128"/>
        <end position="151"/>
    </location>
</feature>
<accession>A0A7M4DE08</accession>
<feature type="transmembrane region" description="Helical" evidence="3">
    <location>
        <begin position="70"/>
        <end position="89"/>
    </location>
</feature>
<reference evidence="4 5" key="1">
    <citation type="submission" date="2019-11" db="EMBL/GenBank/DDBJ databases">
        <authorList>
            <person name="Criscuolo A."/>
        </authorList>
    </citation>
    <scope>NUCLEOTIDE SEQUENCE [LARGE SCALE GENOMIC DNA]</scope>
    <source>
        <strain evidence="4">CIP111667</strain>
    </source>
</reference>
<evidence type="ECO:0000256" key="1">
    <source>
        <dbReference type="ARBA" id="ARBA00010692"/>
    </source>
</evidence>
<comment type="caution">
    <text evidence="4">The sequence shown here is derived from an EMBL/GenBank/DDBJ whole genome shotgun (WGS) entry which is preliminary data.</text>
</comment>
<dbReference type="Proteomes" id="UP000419743">
    <property type="component" value="Unassembled WGS sequence"/>
</dbReference>
<dbReference type="GO" id="GO:0005886">
    <property type="term" value="C:plasma membrane"/>
    <property type="evidence" value="ECO:0007669"/>
    <property type="project" value="UniProtKB-SubCell"/>
</dbReference>
<dbReference type="Pfam" id="PF02632">
    <property type="entry name" value="BioY"/>
    <property type="match status" value="1"/>
</dbReference>
<sequence length="206" mass="20664">MSMTLSPPVLGDLLPATRLRDVALVVGGATTVALVGQISVPLPFTPVPLTLGTFAALAVGASLGPVRATLSLGLFLVAGIIGAPVFAGWGSGWEAASFGYALGYLPAAALAGWLAARGADRSVWRAAAMYAAAGAVIYLFGVPWLMVALGVGLPEAIALGVLPFLVGDALKAAAVALLLPGTWRLLGSRAGSDDPADPAPRRSIPT</sequence>
<keyword evidence="5" id="KW-1185">Reference proteome</keyword>
<dbReference type="InterPro" id="IPR003784">
    <property type="entry name" value="BioY"/>
</dbReference>
<feature type="transmembrane region" description="Helical" evidence="3">
    <location>
        <begin position="95"/>
        <end position="116"/>
    </location>
</feature>
<dbReference type="Gene3D" id="1.10.1760.20">
    <property type="match status" value="1"/>
</dbReference>
<evidence type="ECO:0000256" key="3">
    <source>
        <dbReference type="SAM" id="Phobius"/>
    </source>
</evidence>
<keyword evidence="2" id="KW-1003">Cell membrane</keyword>
<organism evidence="4 5">
    <name type="scientific">Occultella aeris</name>
    <dbReference type="NCBI Taxonomy" id="2761496"/>
    <lineage>
        <taxon>Bacteria</taxon>
        <taxon>Bacillati</taxon>
        <taxon>Actinomycetota</taxon>
        <taxon>Actinomycetes</taxon>
        <taxon>Micrococcales</taxon>
        <taxon>Ruaniaceae</taxon>
        <taxon>Occultella</taxon>
    </lineage>
</organism>
<protein>
    <recommendedName>
        <fullName evidence="2">Biotin transporter</fullName>
    </recommendedName>
</protein>
<keyword evidence="3" id="KW-0812">Transmembrane</keyword>
<dbReference type="EMBL" id="CACRYJ010000006">
    <property type="protein sequence ID" value="VZO35122.1"/>
    <property type="molecule type" value="Genomic_DNA"/>
</dbReference>
<proteinExistence type="inferred from homology"/>
<evidence type="ECO:0000256" key="2">
    <source>
        <dbReference type="PIRNR" id="PIRNR016661"/>
    </source>
</evidence>
<keyword evidence="2 3" id="KW-0472">Membrane</keyword>
<dbReference type="AlphaFoldDB" id="A0A7M4DE08"/>
<gene>
    <name evidence="4" type="primary">bioY</name>
    <name evidence="4" type="ORF">HALOF300_00348</name>
</gene>
<evidence type="ECO:0000313" key="4">
    <source>
        <dbReference type="EMBL" id="VZO35122.1"/>
    </source>
</evidence>
<feature type="transmembrane region" description="Helical" evidence="3">
    <location>
        <begin position="157"/>
        <end position="179"/>
    </location>
</feature>
<name>A0A7M4DE08_9MICO</name>
<dbReference type="PIRSF" id="PIRSF016661">
    <property type="entry name" value="BioY"/>
    <property type="match status" value="1"/>
</dbReference>
<comment type="subcellular location">
    <subcellularLocation>
        <location evidence="2">Cell membrane</location>
        <topology evidence="2">Multi-pass membrane protein</topology>
    </subcellularLocation>
</comment>
<evidence type="ECO:0000313" key="5">
    <source>
        <dbReference type="Proteomes" id="UP000419743"/>
    </source>
</evidence>
<dbReference type="RefSeq" id="WP_156738922.1">
    <property type="nucleotide sequence ID" value="NZ_CACRYJ010000006.1"/>
</dbReference>
<dbReference type="PANTHER" id="PTHR34295">
    <property type="entry name" value="BIOTIN TRANSPORTER BIOY"/>
    <property type="match status" value="1"/>
</dbReference>
<feature type="transmembrane region" description="Helical" evidence="3">
    <location>
        <begin position="46"/>
        <end position="63"/>
    </location>
</feature>
<keyword evidence="3" id="KW-1133">Transmembrane helix</keyword>
<keyword evidence="2" id="KW-0813">Transport</keyword>
<comment type="similarity">
    <text evidence="1 2">Belongs to the BioY family.</text>
</comment>
<dbReference type="GO" id="GO:0015225">
    <property type="term" value="F:biotin transmembrane transporter activity"/>
    <property type="evidence" value="ECO:0007669"/>
    <property type="project" value="UniProtKB-UniRule"/>
</dbReference>
<dbReference type="PANTHER" id="PTHR34295:SF1">
    <property type="entry name" value="BIOTIN TRANSPORTER BIOY"/>
    <property type="match status" value="1"/>
</dbReference>